<dbReference type="AlphaFoldDB" id="A0AAV4TNK8"/>
<protein>
    <submittedName>
        <fullName evidence="2">Uncharacterized protein</fullName>
    </submittedName>
</protein>
<sequence>MRGVGRCAIGRASSPNGLVRGTVRSKGMTVPPIVTRNRALKRYLPPRLGEIVGRGGKPICESENRAFFFLLFLYHLPVSLGWVY</sequence>
<comment type="caution">
    <text evidence="2">The sequence shown here is derived from an EMBL/GenBank/DDBJ whole genome shotgun (WGS) entry which is preliminary data.</text>
</comment>
<keyword evidence="1" id="KW-1133">Transmembrane helix</keyword>
<name>A0AAV4TNK8_CAEEX</name>
<evidence type="ECO:0000313" key="2">
    <source>
        <dbReference type="EMBL" id="GIY47076.1"/>
    </source>
</evidence>
<evidence type="ECO:0000256" key="1">
    <source>
        <dbReference type="SAM" id="Phobius"/>
    </source>
</evidence>
<gene>
    <name evidence="2" type="ORF">CEXT_750571</name>
</gene>
<dbReference type="EMBL" id="BPLR01011520">
    <property type="protein sequence ID" value="GIY47076.1"/>
    <property type="molecule type" value="Genomic_DNA"/>
</dbReference>
<keyword evidence="1" id="KW-0812">Transmembrane</keyword>
<organism evidence="2 3">
    <name type="scientific">Caerostris extrusa</name>
    <name type="common">Bark spider</name>
    <name type="synonym">Caerostris bankana</name>
    <dbReference type="NCBI Taxonomy" id="172846"/>
    <lineage>
        <taxon>Eukaryota</taxon>
        <taxon>Metazoa</taxon>
        <taxon>Ecdysozoa</taxon>
        <taxon>Arthropoda</taxon>
        <taxon>Chelicerata</taxon>
        <taxon>Arachnida</taxon>
        <taxon>Araneae</taxon>
        <taxon>Araneomorphae</taxon>
        <taxon>Entelegynae</taxon>
        <taxon>Araneoidea</taxon>
        <taxon>Araneidae</taxon>
        <taxon>Caerostris</taxon>
    </lineage>
</organism>
<dbReference type="Proteomes" id="UP001054945">
    <property type="component" value="Unassembled WGS sequence"/>
</dbReference>
<accession>A0AAV4TNK8</accession>
<keyword evidence="1" id="KW-0472">Membrane</keyword>
<keyword evidence="3" id="KW-1185">Reference proteome</keyword>
<proteinExistence type="predicted"/>
<feature type="transmembrane region" description="Helical" evidence="1">
    <location>
        <begin position="66"/>
        <end position="83"/>
    </location>
</feature>
<evidence type="ECO:0000313" key="3">
    <source>
        <dbReference type="Proteomes" id="UP001054945"/>
    </source>
</evidence>
<reference evidence="2 3" key="1">
    <citation type="submission" date="2021-06" db="EMBL/GenBank/DDBJ databases">
        <title>Caerostris extrusa draft genome.</title>
        <authorList>
            <person name="Kono N."/>
            <person name="Arakawa K."/>
        </authorList>
    </citation>
    <scope>NUCLEOTIDE SEQUENCE [LARGE SCALE GENOMIC DNA]</scope>
</reference>